<dbReference type="EMBL" id="MHUL01000035">
    <property type="protein sequence ID" value="OHA76350.1"/>
    <property type="molecule type" value="Genomic_DNA"/>
</dbReference>
<dbReference type="GO" id="GO:0071555">
    <property type="term" value="P:cell wall organization"/>
    <property type="evidence" value="ECO:0007669"/>
    <property type="project" value="UniProtKB-KW"/>
</dbReference>
<dbReference type="InterPro" id="IPR004101">
    <property type="entry name" value="Mur_ligase_C"/>
</dbReference>
<keyword evidence="12 14" id="KW-0961">Cell wall biogenesis/degradation</keyword>
<accession>A0A1G2RU22</accession>
<dbReference type="SUPFAM" id="SSF53623">
    <property type="entry name" value="MurD-like peptide ligases, catalytic domain"/>
    <property type="match status" value="1"/>
</dbReference>
<dbReference type="Pfam" id="PF02875">
    <property type="entry name" value="Mur_ligase_C"/>
    <property type="match status" value="1"/>
</dbReference>
<protein>
    <recommendedName>
        <fullName evidence="3 14">UDP-N-acetylmuramate--L-alanine ligase</fullName>
        <ecNumber evidence="3 14">6.3.2.8</ecNumber>
    </recommendedName>
    <alternativeName>
        <fullName evidence="14">UDP-N-acetylmuramoyl-L-alanine synthetase</fullName>
    </alternativeName>
</protein>
<dbReference type="GO" id="GO:0051301">
    <property type="term" value="P:cell division"/>
    <property type="evidence" value="ECO:0007669"/>
    <property type="project" value="UniProtKB-KW"/>
</dbReference>
<comment type="catalytic activity">
    <reaction evidence="13 14">
        <text>UDP-N-acetyl-alpha-D-muramate + L-alanine + ATP = UDP-N-acetyl-alpha-D-muramoyl-L-alanine + ADP + phosphate + H(+)</text>
        <dbReference type="Rhea" id="RHEA:23372"/>
        <dbReference type="ChEBI" id="CHEBI:15378"/>
        <dbReference type="ChEBI" id="CHEBI:30616"/>
        <dbReference type="ChEBI" id="CHEBI:43474"/>
        <dbReference type="ChEBI" id="CHEBI:57972"/>
        <dbReference type="ChEBI" id="CHEBI:70757"/>
        <dbReference type="ChEBI" id="CHEBI:83898"/>
        <dbReference type="ChEBI" id="CHEBI:456216"/>
        <dbReference type="EC" id="6.3.2.8"/>
    </reaction>
</comment>
<dbReference type="GO" id="GO:0005737">
    <property type="term" value="C:cytoplasm"/>
    <property type="evidence" value="ECO:0007669"/>
    <property type="project" value="UniProtKB-SubCell"/>
</dbReference>
<sequence length="480" mass="53441">MRIHVIGIGGIGVSALAKYYLEKGHTITGSDIQESEITQALKEMGARILIGPHKAENVPLDARMIVFSPAIQRSNPEREEAQRIQEQKSEVSRVDLSHTPEDQLTVLSYPEALGELTKDHYTVAISGTHGKSTTTAMIGLILEKAGFDPTVIVGTKVKGFGPPAGGSNCRVGRGAYLHKGKPILVIEADEHFASFLNYFPDLIILTTIEADHLDYYKNLDNILRAFRTYILRLPEDGIIVANKDDKNTVEVVSSSKRLVQFYSAEWTAAEELRKILRVPGEYNVANAHAALTAARSLGVPDKTSFEALAAFEGTWRRFETFEIAPPAGGPVPYTLVSDYGHHPTEVRVTVEAARAKWPKRQLWLVFQPHQYQRTYYFFRDFANILSRLPVDKLIVADIYDVAGREAEEITQKISSEILVKEILKRKGKKHEESVLWLPTIDDIHAYLGQNLAGGEVVMVMGAGNIYSLTLRLQKEFDTAS</sequence>
<dbReference type="InterPro" id="IPR013221">
    <property type="entry name" value="Mur_ligase_cen"/>
</dbReference>
<comment type="similarity">
    <text evidence="14">Belongs to the MurCDEF family.</text>
</comment>
<organism evidence="18 19">
    <name type="scientific">Candidatus Wildermuthbacteria bacterium RIFCSPLOWO2_02_FULL_47_9c</name>
    <dbReference type="NCBI Taxonomy" id="1802466"/>
    <lineage>
        <taxon>Bacteria</taxon>
        <taxon>Candidatus Wildermuthiibacteriota</taxon>
    </lineage>
</organism>
<evidence type="ECO:0000259" key="17">
    <source>
        <dbReference type="Pfam" id="PF08245"/>
    </source>
</evidence>
<name>A0A1G2RU22_9BACT</name>
<feature type="binding site" evidence="14">
    <location>
        <begin position="127"/>
        <end position="133"/>
    </location>
    <ligand>
        <name>ATP</name>
        <dbReference type="ChEBI" id="CHEBI:30616"/>
    </ligand>
</feature>
<evidence type="ECO:0000256" key="12">
    <source>
        <dbReference type="ARBA" id="ARBA00023316"/>
    </source>
</evidence>
<evidence type="ECO:0000259" key="16">
    <source>
        <dbReference type="Pfam" id="PF02875"/>
    </source>
</evidence>
<evidence type="ECO:0000256" key="8">
    <source>
        <dbReference type="ARBA" id="ARBA00022840"/>
    </source>
</evidence>
<comment type="pathway">
    <text evidence="2 14">Cell wall biogenesis; peptidoglycan biosynthesis.</text>
</comment>
<keyword evidence="10 14" id="KW-0573">Peptidoglycan synthesis</keyword>
<evidence type="ECO:0000256" key="2">
    <source>
        <dbReference type="ARBA" id="ARBA00004752"/>
    </source>
</evidence>
<evidence type="ECO:0000313" key="18">
    <source>
        <dbReference type="EMBL" id="OHA76350.1"/>
    </source>
</evidence>
<evidence type="ECO:0000256" key="3">
    <source>
        <dbReference type="ARBA" id="ARBA00012211"/>
    </source>
</evidence>
<evidence type="ECO:0000256" key="13">
    <source>
        <dbReference type="ARBA" id="ARBA00047833"/>
    </source>
</evidence>
<dbReference type="Gene3D" id="3.40.50.720">
    <property type="entry name" value="NAD(P)-binding Rossmann-like Domain"/>
    <property type="match status" value="1"/>
</dbReference>
<evidence type="ECO:0000256" key="6">
    <source>
        <dbReference type="ARBA" id="ARBA00022618"/>
    </source>
</evidence>
<evidence type="ECO:0000256" key="4">
    <source>
        <dbReference type="ARBA" id="ARBA00022490"/>
    </source>
</evidence>
<dbReference type="Pfam" id="PF08245">
    <property type="entry name" value="Mur_ligase_M"/>
    <property type="match status" value="1"/>
</dbReference>
<keyword evidence="11 14" id="KW-0131">Cell cycle</keyword>
<feature type="domain" description="Mur ligase N-terminal catalytic" evidence="15">
    <location>
        <begin position="2"/>
        <end position="84"/>
    </location>
</feature>
<dbReference type="Gene3D" id="3.90.190.20">
    <property type="entry name" value="Mur ligase, C-terminal domain"/>
    <property type="match status" value="1"/>
</dbReference>
<dbReference type="SUPFAM" id="SSF53244">
    <property type="entry name" value="MurD-like peptide ligases, peptide-binding domain"/>
    <property type="match status" value="1"/>
</dbReference>
<dbReference type="HAMAP" id="MF_00046">
    <property type="entry name" value="MurC"/>
    <property type="match status" value="1"/>
</dbReference>
<dbReference type="GO" id="GO:0008360">
    <property type="term" value="P:regulation of cell shape"/>
    <property type="evidence" value="ECO:0007669"/>
    <property type="project" value="UniProtKB-KW"/>
</dbReference>
<keyword evidence="7 14" id="KW-0547">Nucleotide-binding</keyword>
<evidence type="ECO:0000256" key="14">
    <source>
        <dbReference type="HAMAP-Rule" id="MF_00046"/>
    </source>
</evidence>
<dbReference type="GO" id="GO:0005524">
    <property type="term" value="F:ATP binding"/>
    <property type="evidence" value="ECO:0007669"/>
    <property type="project" value="UniProtKB-UniRule"/>
</dbReference>
<evidence type="ECO:0000256" key="9">
    <source>
        <dbReference type="ARBA" id="ARBA00022960"/>
    </source>
</evidence>
<dbReference type="SUPFAM" id="SSF51984">
    <property type="entry name" value="MurCD N-terminal domain"/>
    <property type="match status" value="1"/>
</dbReference>
<evidence type="ECO:0000256" key="7">
    <source>
        <dbReference type="ARBA" id="ARBA00022741"/>
    </source>
</evidence>
<dbReference type="EC" id="6.3.2.8" evidence="3 14"/>
<dbReference type="InterPro" id="IPR000713">
    <property type="entry name" value="Mur_ligase_N"/>
</dbReference>
<dbReference type="Gene3D" id="3.40.1190.10">
    <property type="entry name" value="Mur-like, catalytic domain"/>
    <property type="match status" value="1"/>
</dbReference>
<dbReference type="InterPro" id="IPR005758">
    <property type="entry name" value="UDP-N-AcMur_Ala_ligase_MurC"/>
</dbReference>
<proteinExistence type="inferred from homology"/>
<comment type="subcellular location">
    <subcellularLocation>
        <location evidence="1 14">Cytoplasm</location>
    </subcellularLocation>
</comment>
<comment type="caution">
    <text evidence="18">The sequence shown here is derived from an EMBL/GenBank/DDBJ whole genome shotgun (WGS) entry which is preliminary data.</text>
</comment>
<evidence type="ECO:0000256" key="11">
    <source>
        <dbReference type="ARBA" id="ARBA00023306"/>
    </source>
</evidence>
<dbReference type="Proteomes" id="UP000178222">
    <property type="component" value="Unassembled WGS sequence"/>
</dbReference>
<dbReference type="AlphaFoldDB" id="A0A1G2RU22"/>
<keyword evidence="6 14" id="KW-0132">Cell division</keyword>
<dbReference type="GO" id="GO:0009252">
    <property type="term" value="P:peptidoglycan biosynthetic process"/>
    <property type="evidence" value="ECO:0007669"/>
    <property type="project" value="UniProtKB-UniRule"/>
</dbReference>
<dbReference type="NCBIfam" id="TIGR01082">
    <property type="entry name" value="murC"/>
    <property type="match status" value="1"/>
</dbReference>
<gene>
    <name evidence="14" type="primary">murC</name>
    <name evidence="18" type="ORF">A3J30_04200</name>
</gene>
<reference evidence="18 19" key="1">
    <citation type="journal article" date="2016" name="Nat. Commun.">
        <title>Thousands of microbial genomes shed light on interconnected biogeochemical processes in an aquifer system.</title>
        <authorList>
            <person name="Anantharaman K."/>
            <person name="Brown C.T."/>
            <person name="Hug L.A."/>
            <person name="Sharon I."/>
            <person name="Castelle C.J."/>
            <person name="Probst A.J."/>
            <person name="Thomas B.C."/>
            <person name="Singh A."/>
            <person name="Wilkins M.J."/>
            <person name="Karaoz U."/>
            <person name="Brodie E.L."/>
            <person name="Williams K.H."/>
            <person name="Hubbard S.S."/>
            <person name="Banfield J.F."/>
        </authorList>
    </citation>
    <scope>NUCLEOTIDE SEQUENCE [LARGE SCALE GENOMIC DNA]</scope>
</reference>
<keyword evidence="5 14" id="KW-0436">Ligase</keyword>
<dbReference type="GO" id="GO:0008763">
    <property type="term" value="F:UDP-N-acetylmuramate-L-alanine ligase activity"/>
    <property type="evidence" value="ECO:0007669"/>
    <property type="project" value="UniProtKB-UniRule"/>
</dbReference>
<dbReference type="InterPro" id="IPR050061">
    <property type="entry name" value="MurCDEF_pg_biosynth"/>
</dbReference>
<evidence type="ECO:0000259" key="15">
    <source>
        <dbReference type="Pfam" id="PF01225"/>
    </source>
</evidence>
<dbReference type="Pfam" id="PF01225">
    <property type="entry name" value="Mur_ligase"/>
    <property type="match status" value="1"/>
</dbReference>
<keyword evidence="9 14" id="KW-0133">Cell shape</keyword>
<comment type="function">
    <text evidence="14">Cell wall formation.</text>
</comment>
<feature type="domain" description="Mur ligase central" evidence="17">
    <location>
        <begin position="125"/>
        <end position="292"/>
    </location>
</feature>
<evidence type="ECO:0000313" key="19">
    <source>
        <dbReference type="Proteomes" id="UP000178222"/>
    </source>
</evidence>
<dbReference type="UniPathway" id="UPA00219"/>
<keyword evidence="8 14" id="KW-0067">ATP-binding</keyword>
<dbReference type="InterPro" id="IPR036615">
    <property type="entry name" value="Mur_ligase_C_dom_sf"/>
</dbReference>
<evidence type="ECO:0000256" key="5">
    <source>
        <dbReference type="ARBA" id="ARBA00022598"/>
    </source>
</evidence>
<dbReference type="PANTHER" id="PTHR43445">
    <property type="entry name" value="UDP-N-ACETYLMURAMATE--L-ALANINE LIGASE-RELATED"/>
    <property type="match status" value="1"/>
</dbReference>
<feature type="domain" description="Mur ligase C-terminal" evidence="16">
    <location>
        <begin position="332"/>
        <end position="463"/>
    </location>
</feature>
<dbReference type="PANTHER" id="PTHR43445:SF3">
    <property type="entry name" value="UDP-N-ACETYLMURAMATE--L-ALANINE LIGASE"/>
    <property type="match status" value="1"/>
</dbReference>
<evidence type="ECO:0000256" key="10">
    <source>
        <dbReference type="ARBA" id="ARBA00022984"/>
    </source>
</evidence>
<evidence type="ECO:0000256" key="1">
    <source>
        <dbReference type="ARBA" id="ARBA00004496"/>
    </source>
</evidence>
<keyword evidence="4 14" id="KW-0963">Cytoplasm</keyword>
<dbReference type="InterPro" id="IPR036565">
    <property type="entry name" value="Mur-like_cat_sf"/>
</dbReference>